<dbReference type="HOGENOM" id="CLU_006586_16_4_4"/>
<comment type="caution">
    <text evidence="5">The sequence shown here is derived from an EMBL/GenBank/DDBJ whole genome shotgun (WGS) entry which is preliminary data.</text>
</comment>
<dbReference type="PATRIC" id="fig|883126.3.peg.4021"/>
<dbReference type="GO" id="GO:0016787">
    <property type="term" value="F:hydrolase activity"/>
    <property type="evidence" value="ECO:0007669"/>
    <property type="project" value="UniProtKB-KW"/>
</dbReference>
<dbReference type="Gene3D" id="3.40.50.1820">
    <property type="entry name" value="alpha/beta hydrolase"/>
    <property type="match status" value="1"/>
</dbReference>
<reference evidence="5 6" key="1">
    <citation type="submission" date="2012-09" db="EMBL/GenBank/DDBJ databases">
        <title>The Genome Sequence of Massilia timonae CCUG 45783.</title>
        <authorList>
            <consortium name="The Broad Institute Genome Sequencing Platform"/>
            <person name="Earl A."/>
            <person name="Ward D."/>
            <person name="Feldgarden M."/>
            <person name="Gevers D."/>
            <person name="Huys G."/>
            <person name="Walker B."/>
            <person name="Young S.K."/>
            <person name="Zeng Q."/>
            <person name="Gargeya S."/>
            <person name="Fitzgerald M."/>
            <person name="Haas B."/>
            <person name="Abouelleil A."/>
            <person name="Alvarado L."/>
            <person name="Arachchi H.M."/>
            <person name="Berlin A.M."/>
            <person name="Chapman S.B."/>
            <person name="Goldberg J."/>
            <person name="Griggs A."/>
            <person name="Gujja S."/>
            <person name="Hansen M."/>
            <person name="Howarth C."/>
            <person name="Imamovic A."/>
            <person name="Larimer J."/>
            <person name="McCowen C."/>
            <person name="Montmayeur A."/>
            <person name="Murphy C."/>
            <person name="Neiman D."/>
            <person name="Pearson M."/>
            <person name="Priest M."/>
            <person name="Roberts A."/>
            <person name="Saif S."/>
            <person name="Shea T."/>
            <person name="Sisk P."/>
            <person name="Sykes S."/>
            <person name="Wortman J."/>
            <person name="Nusbaum C."/>
            <person name="Birren B."/>
        </authorList>
    </citation>
    <scope>NUCLEOTIDE SEQUENCE [LARGE SCALE GENOMIC DNA]</scope>
    <source>
        <strain evidence="5 6">CCUG 45783</strain>
    </source>
</reference>
<accession>K9DC43</accession>
<keyword evidence="3" id="KW-0732">Signal</keyword>
<keyword evidence="2 3" id="KW-0378">Hydrolase</keyword>
<evidence type="ECO:0000313" key="5">
    <source>
        <dbReference type="EMBL" id="EKU80826.1"/>
    </source>
</evidence>
<evidence type="ECO:0000256" key="2">
    <source>
        <dbReference type="ARBA" id="ARBA00022801"/>
    </source>
</evidence>
<name>K9DC43_9BURK</name>
<dbReference type="ESTHER" id="9burk-k9dc43">
    <property type="family name" value="Carb_B_Bacteria"/>
</dbReference>
<protein>
    <recommendedName>
        <fullName evidence="3">Carboxylic ester hydrolase</fullName>
        <ecNumber evidence="3">3.1.1.-</ecNumber>
    </recommendedName>
</protein>
<dbReference type="EC" id="3.1.1.-" evidence="3"/>
<sequence>MNSKRLFLTTGAKLLLASGLLLQAPAWAAAFTDPTPELRTPSGALRGQDGGDVARYLGIPYAQPPVGALRFKAPQAAPPWSGVLEAKAFPKAPIQMPIGPSKYVPVGPEYSEDCLYLNVWTPKTPGPHPVYVYIYGGGNVAGTTSMPVFDGANMARQGVVVVSVAYRVGVFGFMDVSSVLGKDYAGSGNNGLLDQVKGLEWIRKNIAAFGGDPKRVTIGGQSAGAKNVVSLLAMPAAKGLFHGAISQSGGGQTLATPAMASAVTEGILARAGLDKRRARELTTLPAKDLLAAQVKLIAENAYKYPFRGVVDGVTMPLLPVAALAQGAARDIPVIMGTTRDENAFFGPAKTMNGNIEGRELANLSLAEFDKVFSKYPQAFPGLNDAQRRYKALSAVEYWIPTVRMAEAQAKGGGKAYVYRLDMPFASGEKAGYAVHGSELALVFDNLHDSTAPHLGPVGPEAEQLKEVMFGQWLSFIKTGRPAASGAPAWPAYDLAKRPTMVFDARPKLRVQSDLDATERKLWAGWEPR</sequence>
<dbReference type="InterPro" id="IPR050309">
    <property type="entry name" value="Type-B_Carboxylest/Lipase"/>
</dbReference>
<evidence type="ECO:0000256" key="1">
    <source>
        <dbReference type="ARBA" id="ARBA00005964"/>
    </source>
</evidence>
<gene>
    <name evidence="5" type="ORF">HMPREF9710_03993</name>
</gene>
<dbReference type="InterPro" id="IPR019826">
    <property type="entry name" value="Carboxylesterase_B_AS"/>
</dbReference>
<dbReference type="EMBL" id="AGZI01000049">
    <property type="protein sequence ID" value="EKU80826.1"/>
    <property type="molecule type" value="Genomic_DNA"/>
</dbReference>
<dbReference type="SUPFAM" id="SSF53474">
    <property type="entry name" value="alpha/beta-Hydrolases"/>
    <property type="match status" value="1"/>
</dbReference>
<dbReference type="Proteomes" id="UP000009874">
    <property type="component" value="Unassembled WGS sequence"/>
</dbReference>
<comment type="similarity">
    <text evidence="1 3">Belongs to the type-B carboxylesterase/lipase family.</text>
</comment>
<dbReference type="InterPro" id="IPR002018">
    <property type="entry name" value="CarbesteraseB"/>
</dbReference>
<organism evidence="5 6">
    <name type="scientific">Massilia timonae CCUG 45783</name>
    <dbReference type="NCBI Taxonomy" id="883126"/>
    <lineage>
        <taxon>Bacteria</taxon>
        <taxon>Pseudomonadati</taxon>
        <taxon>Pseudomonadota</taxon>
        <taxon>Betaproteobacteria</taxon>
        <taxon>Burkholderiales</taxon>
        <taxon>Oxalobacteraceae</taxon>
        <taxon>Telluria group</taxon>
        <taxon>Massilia</taxon>
    </lineage>
</organism>
<proteinExistence type="inferred from homology"/>
<dbReference type="InterPro" id="IPR019819">
    <property type="entry name" value="Carboxylesterase_B_CS"/>
</dbReference>
<feature type="chain" id="PRO_5005138619" description="Carboxylic ester hydrolase" evidence="3">
    <location>
        <begin position="29"/>
        <end position="528"/>
    </location>
</feature>
<dbReference type="InterPro" id="IPR029058">
    <property type="entry name" value="AB_hydrolase_fold"/>
</dbReference>
<evidence type="ECO:0000313" key="6">
    <source>
        <dbReference type="Proteomes" id="UP000009874"/>
    </source>
</evidence>
<dbReference type="Pfam" id="PF00135">
    <property type="entry name" value="COesterase"/>
    <property type="match status" value="1"/>
</dbReference>
<dbReference type="eggNOG" id="COG2272">
    <property type="taxonomic scope" value="Bacteria"/>
</dbReference>
<dbReference type="PROSITE" id="PS00122">
    <property type="entry name" value="CARBOXYLESTERASE_B_1"/>
    <property type="match status" value="1"/>
</dbReference>
<dbReference type="RefSeq" id="WP_005669380.1">
    <property type="nucleotide sequence ID" value="NZ_JH992924.1"/>
</dbReference>
<dbReference type="OrthoDB" id="9775851at2"/>
<evidence type="ECO:0000256" key="3">
    <source>
        <dbReference type="RuleBase" id="RU361235"/>
    </source>
</evidence>
<feature type="signal peptide" evidence="3">
    <location>
        <begin position="1"/>
        <end position="28"/>
    </location>
</feature>
<dbReference type="PROSITE" id="PS00941">
    <property type="entry name" value="CARBOXYLESTERASE_B_2"/>
    <property type="match status" value="1"/>
</dbReference>
<feature type="domain" description="Carboxylesterase type B" evidence="4">
    <location>
        <begin position="35"/>
        <end position="522"/>
    </location>
</feature>
<dbReference type="PANTHER" id="PTHR11559">
    <property type="entry name" value="CARBOXYLESTERASE"/>
    <property type="match status" value="1"/>
</dbReference>
<evidence type="ECO:0000259" key="4">
    <source>
        <dbReference type="Pfam" id="PF00135"/>
    </source>
</evidence>
<dbReference type="AlphaFoldDB" id="K9DC43"/>
<keyword evidence="6" id="KW-1185">Reference proteome</keyword>